<keyword evidence="12" id="KW-1185">Reference proteome</keyword>
<keyword evidence="5 10" id="KW-0552">Olfaction</keyword>
<dbReference type="Proteomes" id="UP001307889">
    <property type="component" value="Chromosome 3"/>
</dbReference>
<feature type="transmembrane region" description="Helical" evidence="10">
    <location>
        <begin position="124"/>
        <end position="146"/>
    </location>
</feature>
<dbReference type="EMBL" id="AP028911">
    <property type="protein sequence ID" value="BES91695.1"/>
    <property type="molecule type" value="Genomic_DNA"/>
</dbReference>
<evidence type="ECO:0000256" key="5">
    <source>
        <dbReference type="ARBA" id="ARBA00022725"/>
    </source>
</evidence>
<evidence type="ECO:0000313" key="11">
    <source>
        <dbReference type="EMBL" id="BES91695.1"/>
    </source>
</evidence>
<evidence type="ECO:0000256" key="10">
    <source>
        <dbReference type="RuleBase" id="RU351113"/>
    </source>
</evidence>
<reference evidence="11 12" key="1">
    <citation type="submission" date="2023-09" db="EMBL/GenBank/DDBJ databases">
        <title>Nesidiocoris tenuis whole genome shotgun sequence.</title>
        <authorList>
            <person name="Shibata T."/>
            <person name="Shimoda M."/>
            <person name="Kobayashi T."/>
            <person name="Uehara T."/>
        </authorList>
    </citation>
    <scope>NUCLEOTIDE SEQUENCE [LARGE SCALE GENOMIC DNA]</scope>
    <source>
        <strain evidence="11 12">Japan</strain>
    </source>
</reference>
<evidence type="ECO:0000256" key="3">
    <source>
        <dbReference type="ARBA" id="ARBA00022606"/>
    </source>
</evidence>
<keyword evidence="4 10" id="KW-0812">Transmembrane</keyword>
<dbReference type="Pfam" id="PF02949">
    <property type="entry name" value="7tm_6"/>
    <property type="match status" value="1"/>
</dbReference>
<organism evidence="11 12">
    <name type="scientific">Nesidiocoris tenuis</name>
    <dbReference type="NCBI Taxonomy" id="355587"/>
    <lineage>
        <taxon>Eukaryota</taxon>
        <taxon>Metazoa</taxon>
        <taxon>Ecdysozoa</taxon>
        <taxon>Arthropoda</taxon>
        <taxon>Hexapoda</taxon>
        <taxon>Insecta</taxon>
        <taxon>Pterygota</taxon>
        <taxon>Neoptera</taxon>
        <taxon>Paraneoptera</taxon>
        <taxon>Hemiptera</taxon>
        <taxon>Heteroptera</taxon>
        <taxon>Panheteroptera</taxon>
        <taxon>Cimicomorpha</taxon>
        <taxon>Miridae</taxon>
        <taxon>Dicyphina</taxon>
        <taxon>Nesidiocoris</taxon>
    </lineage>
</organism>
<evidence type="ECO:0000256" key="6">
    <source>
        <dbReference type="ARBA" id="ARBA00022989"/>
    </source>
</evidence>
<evidence type="ECO:0000256" key="2">
    <source>
        <dbReference type="ARBA" id="ARBA00022475"/>
    </source>
</evidence>
<proteinExistence type="inferred from homology"/>
<feature type="transmembrane region" description="Helical" evidence="10">
    <location>
        <begin position="264"/>
        <end position="283"/>
    </location>
</feature>
<keyword evidence="8 10" id="KW-0675">Receptor</keyword>
<comment type="subcellular location">
    <subcellularLocation>
        <location evidence="1 10">Cell membrane</location>
        <topology evidence="1 10">Multi-pass membrane protein</topology>
    </subcellularLocation>
</comment>
<gene>
    <name evidence="11" type="ORF">NTJ_04504</name>
</gene>
<evidence type="ECO:0000256" key="9">
    <source>
        <dbReference type="ARBA" id="ARBA00023224"/>
    </source>
</evidence>
<keyword evidence="3 10" id="KW-0716">Sensory transduction</keyword>
<dbReference type="PANTHER" id="PTHR21137:SF35">
    <property type="entry name" value="ODORANT RECEPTOR 19A-RELATED"/>
    <property type="match status" value="1"/>
</dbReference>
<keyword evidence="2" id="KW-1003">Cell membrane</keyword>
<accession>A0ABN7ALB4</accession>
<evidence type="ECO:0000256" key="1">
    <source>
        <dbReference type="ARBA" id="ARBA00004651"/>
    </source>
</evidence>
<evidence type="ECO:0000256" key="4">
    <source>
        <dbReference type="ARBA" id="ARBA00022692"/>
    </source>
</evidence>
<keyword evidence="9 10" id="KW-0807">Transducer</keyword>
<name>A0ABN7ALB4_9HEMI</name>
<keyword evidence="7 10" id="KW-0472">Membrane</keyword>
<evidence type="ECO:0000313" key="12">
    <source>
        <dbReference type="Proteomes" id="UP001307889"/>
    </source>
</evidence>
<feature type="transmembrane region" description="Helical" evidence="10">
    <location>
        <begin position="167"/>
        <end position="186"/>
    </location>
</feature>
<feature type="transmembrane region" description="Helical" evidence="10">
    <location>
        <begin position="44"/>
        <end position="65"/>
    </location>
</feature>
<dbReference type="InterPro" id="IPR004117">
    <property type="entry name" value="7tm6_olfct_rcpt"/>
</dbReference>
<keyword evidence="6 10" id="KW-1133">Transmembrane helix</keyword>
<dbReference type="PANTHER" id="PTHR21137">
    <property type="entry name" value="ODORANT RECEPTOR"/>
    <property type="match status" value="1"/>
</dbReference>
<comment type="similarity">
    <text evidence="10">Belongs to the insect chemoreceptor superfamily. Heteromeric odorant receptor channel (TC 1.A.69) family.</text>
</comment>
<sequence length="408" mass="47212">MTIQPGQDLTDSNHIFRFQLWALRICMMWPADGGRKLISTAFKIILLCNSLVLSACTVLLLMKAIRTDDLVDRSEALDIFTLTGSANYKMVFFYYYHETFVDMAMCGLALTPHLPPNWTKNCTLFSRIHCFSGFFSISFWAMCPVLKYLSGESSWEKMGYPINMHDPFNSTGFLYFLLYVTGHYAIILSAHIYMAADCFLFTSIYVANGAFQTLQDKIERMESLKGEKDRYQQDEAHQYLKSCIKLHVHILDYMRKTDKLFRSMILVDVLHAIISLSFAMLQASESKGIFENLKMVFFVAVCFIHQYLNSHFGQNLIDQQTLVSDKVTVAVPWTEAPQTFKKTYMLLITGTQPVRKLSAWSVYKLQYSTFLEFVKSMISYYMVLRQLQDEADHRQSKSSTKLYEAQCF</sequence>
<comment type="caution">
    <text evidence="10">Lacks conserved residue(s) required for the propagation of feature annotation.</text>
</comment>
<protein>
    <recommendedName>
        <fullName evidence="10">Odorant receptor</fullName>
    </recommendedName>
</protein>
<evidence type="ECO:0000256" key="7">
    <source>
        <dbReference type="ARBA" id="ARBA00023136"/>
    </source>
</evidence>
<evidence type="ECO:0000256" key="8">
    <source>
        <dbReference type="ARBA" id="ARBA00023170"/>
    </source>
</evidence>